<feature type="transmembrane region" description="Helical" evidence="1">
    <location>
        <begin position="235"/>
        <end position="254"/>
    </location>
</feature>
<feature type="transmembrane region" description="Helical" evidence="1">
    <location>
        <begin position="157"/>
        <end position="183"/>
    </location>
</feature>
<feature type="transmembrane region" description="Helical" evidence="1">
    <location>
        <begin position="20"/>
        <end position="38"/>
    </location>
</feature>
<gene>
    <name evidence="2" type="ORF">AAE02nite_26930</name>
</gene>
<feature type="transmembrane region" description="Helical" evidence="1">
    <location>
        <begin position="45"/>
        <end position="70"/>
    </location>
</feature>
<dbReference type="AlphaFoldDB" id="A0A512AZ92"/>
<dbReference type="Proteomes" id="UP000321532">
    <property type="component" value="Unassembled WGS sequence"/>
</dbReference>
<dbReference type="RefSeq" id="WP_146898287.1">
    <property type="nucleotide sequence ID" value="NZ_BJYS01000019.1"/>
</dbReference>
<keyword evidence="1" id="KW-1133">Transmembrane helix</keyword>
<dbReference type="OrthoDB" id="1068411at2"/>
<proteinExistence type="predicted"/>
<keyword evidence="1" id="KW-0812">Transmembrane</keyword>
<comment type="caution">
    <text evidence="2">The sequence shown here is derived from an EMBL/GenBank/DDBJ whole genome shotgun (WGS) entry which is preliminary data.</text>
</comment>
<evidence type="ECO:0000256" key="1">
    <source>
        <dbReference type="SAM" id="Phobius"/>
    </source>
</evidence>
<protein>
    <submittedName>
        <fullName evidence="2">Uncharacterized protein</fullName>
    </submittedName>
</protein>
<name>A0A512AZ92_9BACT</name>
<feature type="transmembrane region" description="Helical" evidence="1">
    <location>
        <begin position="90"/>
        <end position="116"/>
    </location>
</feature>
<keyword evidence="3" id="KW-1185">Reference proteome</keyword>
<keyword evidence="1" id="KW-0472">Membrane</keyword>
<evidence type="ECO:0000313" key="3">
    <source>
        <dbReference type="Proteomes" id="UP000321532"/>
    </source>
</evidence>
<feature type="transmembrane region" description="Helical" evidence="1">
    <location>
        <begin position="203"/>
        <end position="223"/>
    </location>
</feature>
<feature type="transmembrane region" description="Helical" evidence="1">
    <location>
        <begin position="128"/>
        <end position="151"/>
    </location>
</feature>
<dbReference type="EMBL" id="BJYS01000019">
    <property type="protein sequence ID" value="GEO05029.1"/>
    <property type="molecule type" value="Genomic_DNA"/>
</dbReference>
<sequence>MNSLTKIIKYSFYDTWRSWWALLYGLFFLVISVTLLYFSGDFNKALVSLLNIILLLVPLISTVFGVMYAYNSREFTELLLAQPLKRNNIFLGQYLGLTLSLMLSLGLGLGIAFILFAGTAEESVHLGMLTLCGALLTAIFTGLAFLVSVLFEDRVKGFGIAILIWLFAAVIYDGLLLAFLVIFNDYPLEKATIGLTLFNPIDLSRILILLRLETAALLGYTGAVFNKFFGTASGMAVSLGALLLWIIIPLVIFLRKVQHKDF</sequence>
<accession>A0A512AZ92</accession>
<reference evidence="2 3" key="1">
    <citation type="submission" date="2019-07" db="EMBL/GenBank/DDBJ databases">
        <title>Whole genome shotgun sequence of Adhaeribacter aerolatus NBRC 106133.</title>
        <authorList>
            <person name="Hosoyama A."/>
            <person name="Uohara A."/>
            <person name="Ohji S."/>
            <person name="Ichikawa N."/>
        </authorList>
    </citation>
    <scope>NUCLEOTIDE SEQUENCE [LARGE SCALE GENOMIC DNA]</scope>
    <source>
        <strain evidence="2 3">NBRC 106133</strain>
    </source>
</reference>
<organism evidence="2 3">
    <name type="scientific">Adhaeribacter aerolatus</name>
    <dbReference type="NCBI Taxonomy" id="670289"/>
    <lineage>
        <taxon>Bacteria</taxon>
        <taxon>Pseudomonadati</taxon>
        <taxon>Bacteroidota</taxon>
        <taxon>Cytophagia</taxon>
        <taxon>Cytophagales</taxon>
        <taxon>Hymenobacteraceae</taxon>
        <taxon>Adhaeribacter</taxon>
    </lineage>
</organism>
<evidence type="ECO:0000313" key="2">
    <source>
        <dbReference type="EMBL" id="GEO05029.1"/>
    </source>
</evidence>